<evidence type="ECO:0000313" key="1">
    <source>
        <dbReference type="EMBL" id="VAW85580.1"/>
    </source>
</evidence>
<reference evidence="1" key="1">
    <citation type="submission" date="2018-06" db="EMBL/GenBank/DDBJ databases">
        <authorList>
            <person name="Zhirakovskaya E."/>
        </authorList>
    </citation>
    <scope>NUCLEOTIDE SEQUENCE</scope>
</reference>
<gene>
    <name evidence="1" type="ORF">MNBD_GAMMA17-1292</name>
</gene>
<accession>A0A3B0Z9B4</accession>
<feature type="non-terminal residue" evidence="1">
    <location>
        <position position="24"/>
    </location>
</feature>
<proteinExistence type="predicted"/>
<sequence>MVSLETPLCEFGKPAIDFDLPGVD</sequence>
<protein>
    <submittedName>
        <fullName evidence="1">Uncharacterized protein</fullName>
    </submittedName>
</protein>
<name>A0A3B0Z9B4_9ZZZZ</name>
<dbReference type="EMBL" id="UOFQ01000025">
    <property type="protein sequence ID" value="VAW85580.1"/>
    <property type="molecule type" value="Genomic_DNA"/>
</dbReference>
<dbReference type="AlphaFoldDB" id="A0A3B0Z9B4"/>
<organism evidence="1">
    <name type="scientific">hydrothermal vent metagenome</name>
    <dbReference type="NCBI Taxonomy" id="652676"/>
    <lineage>
        <taxon>unclassified sequences</taxon>
        <taxon>metagenomes</taxon>
        <taxon>ecological metagenomes</taxon>
    </lineage>
</organism>